<sequence>MSVVVGEISYTNILPFFYYLDREELHKRHCTFIPQVPAQLNKGMSEGVIDIGGISSFAYATNANSYSLLPNLSVTSYGAVNSIFLISKKPLMELNGSKIALTSSSATSVHLLKIILEHFHSFTIECKMMKPNLAMMLQDYDACLLIGDDAIVAKREVGHLYHFYDLGELWYKQTGYSMTFAVFAVRNETLQKHSSIVGYVYRSFLESKRKSEIDQYEQMIDDIVLTHGGERLFWNTYFQNLCNDFGEREQEGLIYYYQLLYKLGYLPSPVTSLNIWDVTRTLE</sequence>
<name>A0A1X9MA59_9BACI</name>
<comment type="catalytic activity">
    <reaction evidence="4">
        <text>chorismate = 3-[(1-carboxyvinyl)-oxy]benzoate + H2O</text>
        <dbReference type="Rhea" id="RHEA:40051"/>
        <dbReference type="ChEBI" id="CHEBI:15377"/>
        <dbReference type="ChEBI" id="CHEBI:29748"/>
        <dbReference type="ChEBI" id="CHEBI:76981"/>
        <dbReference type="EC" id="4.2.1.151"/>
    </reaction>
</comment>
<evidence type="ECO:0000256" key="4">
    <source>
        <dbReference type="HAMAP-Rule" id="MF_00995"/>
    </source>
</evidence>
<dbReference type="EC" id="4.2.1.151" evidence="4"/>
<dbReference type="InterPro" id="IPR030868">
    <property type="entry name" value="MqnA"/>
</dbReference>
<dbReference type="RefSeq" id="WP_066151510.1">
    <property type="nucleotide sequence ID" value="NZ_CP020814.1"/>
</dbReference>
<dbReference type="PANTHER" id="PTHR37690:SF1">
    <property type="entry name" value="CHORISMATE DEHYDRATASE"/>
    <property type="match status" value="1"/>
</dbReference>
<dbReference type="HAMAP" id="MF_00995">
    <property type="entry name" value="MqnA"/>
    <property type="match status" value="1"/>
</dbReference>
<evidence type="ECO:0000313" key="5">
    <source>
        <dbReference type="EMBL" id="ARK30305.1"/>
    </source>
</evidence>
<dbReference type="Gene3D" id="3.40.190.10">
    <property type="entry name" value="Periplasmic binding protein-like II"/>
    <property type="match status" value="2"/>
</dbReference>
<keyword evidence="6" id="KW-1185">Reference proteome</keyword>
<dbReference type="GO" id="GO:0016836">
    <property type="term" value="F:hydro-lyase activity"/>
    <property type="evidence" value="ECO:0007669"/>
    <property type="project" value="UniProtKB-UniRule"/>
</dbReference>
<accession>A0A1X9MA59</accession>
<comment type="function">
    <text evidence="4">Catalyzes the dehydration of chorismate into 3-[(1-carboxyvinyl)oxy]benzoate, a step in the biosynthesis of menaquinone (MK, vitamin K2).</text>
</comment>
<organism evidence="5 6">
    <name type="scientific">Halalkalibacter krulwichiae</name>
    <dbReference type="NCBI Taxonomy" id="199441"/>
    <lineage>
        <taxon>Bacteria</taxon>
        <taxon>Bacillati</taxon>
        <taxon>Bacillota</taxon>
        <taxon>Bacilli</taxon>
        <taxon>Bacillales</taxon>
        <taxon>Bacillaceae</taxon>
        <taxon>Halalkalibacter</taxon>
    </lineage>
</organism>
<dbReference type="AlphaFoldDB" id="A0A1X9MA59"/>
<dbReference type="STRING" id="199441.BkAM31D_10975"/>
<dbReference type="SUPFAM" id="SSF53850">
    <property type="entry name" value="Periplasmic binding protein-like II"/>
    <property type="match status" value="1"/>
</dbReference>
<reference evidence="5 6" key="1">
    <citation type="submission" date="2017-04" db="EMBL/GenBank/DDBJ databases">
        <title>Bacillus krulwichiae AM31D Genome sequencing and assembly.</title>
        <authorList>
            <person name="Krulwich T.A."/>
            <person name="Anastor L."/>
            <person name="Ehrlich R."/>
            <person name="Ehrlich G.D."/>
            <person name="Janto B."/>
        </authorList>
    </citation>
    <scope>NUCLEOTIDE SEQUENCE [LARGE SCALE GENOMIC DNA]</scope>
    <source>
        <strain evidence="5 6">AM31D</strain>
    </source>
</reference>
<protein>
    <recommendedName>
        <fullName evidence="4">Chorismate dehydratase</fullName>
        <ecNumber evidence="4">4.2.1.151</ecNumber>
    </recommendedName>
    <alternativeName>
        <fullName evidence="4">Menaquinone biosynthetic enzyme MqnA</fullName>
    </alternativeName>
</protein>
<comment type="similarity">
    <text evidence="4">Belongs to the MqnA/MqnD family. MqnA subfamily.</text>
</comment>
<dbReference type="EMBL" id="CP020814">
    <property type="protein sequence ID" value="ARK30305.1"/>
    <property type="molecule type" value="Genomic_DNA"/>
</dbReference>
<dbReference type="InterPro" id="IPR003773">
    <property type="entry name" value="Menaquinone_biosynth"/>
</dbReference>
<proteinExistence type="inferred from homology"/>
<evidence type="ECO:0000313" key="6">
    <source>
        <dbReference type="Proteomes" id="UP000193006"/>
    </source>
</evidence>
<evidence type="ECO:0000256" key="2">
    <source>
        <dbReference type="ARBA" id="ARBA00022428"/>
    </source>
</evidence>
<evidence type="ECO:0000256" key="1">
    <source>
        <dbReference type="ARBA" id="ARBA00004863"/>
    </source>
</evidence>
<dbReference type="PANTHER" id="PTHR37690">
    <property type="entry name" value="CHORISMATE DEHYDRATASE"/>
    <property type="match status" value="1"/>
</dbReference>
<gene>
    <name evidence="4 5" type="primary">mqnA</name>
    <name evidence="5" type="ORF">BkAM31D_10975</name>
</gene>
<keyword evidence="3 4" id="KW-0456">Lyase</keyword>
<evidence type="ECO:0000256" key="3">
    <source>
        <dbReference type="ARBA" id="ARBA00023239"/>
    </source>
</evidence>
<keyword evidence="2 4" id="KW-0474">Menaquinone biosynthesis</keyword>
<dbReference type="KEGG" id="bkw:BkAM31D_10975"/>
<dbReference type="CDD" id="cd13634">
    <property type="entry name" value="PBP2_Sco4506"/>
    <property type="match status" value="1"/>
</dbReference>
<comment type="pathway">
    <text evidence="1 4">Quinol/quinone metabolism; menaquinone biosynthesis.</text>
</comment>
<dbReference type="Pfam" id="PF02621">
    <property type="entry name" value="VitK2_biosynth"/>
    <property type="match status" value="1"/>
</dbReference>
<dbReference type="GO" id="GO:0009234">
    <property type="term" value="P:menaquinone biosynthetic process"/>
    <property type="evidence" value="ECO:0007669"/>
    <property type="project" value="UniProtKB-UniRule"/>
</dbReference>
<dbReference type="UniPathway" id="UPA00079"/>
<dbReference type="Proteomes" id="UP000193006">
    <property type="component" value="Chromosome"/>
</dbReference>